<keyword evidence="4" id="KW-1185">Reference proteome</keyword>
<feature type="region of interest" description="Disordered" evidence="1">
    <location>
        <begin position="69"/>
        <end position="217"/>
    </location>
</feature>
<feature type="compositionally biased region" description="Pro residues" evidence="1">
    <location>
        <begin position="84"/>
        <end position="95"/>
    </location>
</feature>
<dbReference type="Pfam" id="PF00172">
    <property type="entry name" value="Zn_clus"/>
    <property type="match status" value="1"/>
</dbReference>
<dbReference type="SUPFAM" id="SSF57701">
    <property type="entry name" value="Zn2/Cys6 DNA-binding domain"/>
    <property type="match status" value="1"/>
</dbReference>
<gene>
    <name evidence="3" type="ORF">B0H17DRAFT_1133061</name>
</gene>
<evidence type="ECO:0000313" key="4">
    <source>
        <dbReference type="Proteomes" id="UP001221757"/>
    </source>
</evidence>
<comment type="caution">
    <text evidence="3">The sequence shown here is derived from an EMBL/GenBank/DDBJ whole genome shotgun (WGS) entry which is preliminary data.</text>
</comment>
<evidence type="ECO:0000313" key="3">
    <source>
        <dbReference type="EMBL" id="KAJ7692587.1"/>
    </source>
</evidence>
<reference evidence="3" key="1">
    <citation type="submission" date="2023-03" db="EMBL/GenBank/DDBJ databases">
        <title>Massive genome expansion in bonnet fungi (Mycena s.s.) driven by repeated elements and novel gene families across ecological guilds.</title>
        <authorList>
            <consortium name="Lawrence Berkeley National Laboratory"/>
            <person name="Harder C.B."/>
            <person name="Miyauchi S."/>
            <person name="Viragh M."/>
            <person name="Kuo A."/>
            <person name="Thoen E."/>
            <person name="Andreopoulos B."/>
            <person name="Lu D."/>
            <person name="Skrede I."/>
            <person name="Drula E."/>
            <person name="Henrissat B."/>
            <person name="Morin E."/>
            <person name="Kohler A."/>
            <person name="Barry K."/>
            <person name="LaButti K."/>
            <person name="Morin E."/>
            <person name="Salamov A."/>
            <person name="Lipzen A."/>
            <person name="Mereny Z."/>
            <person name="Hegedus B."/>
            <person name="Baldrian P."/>
            <person name="Stursova M."/>
            <person name="Weitz H."/>
            <person name="Taylor A."/>
            <person name="Grigoriev I.V."/>
            <person name="Nagy L.G."/>
            <person name="Martin F."/>
            <person name="Kauserud H."/>
        </authorList>
    </citation>
    <scope>NUCLEOTIDE SEQUENCE</scope>
    <source>
        <strain evidence="3">CBHHK067</strain>
    </source>
</reference>
<dbReference type="InterPro" id="IPR001138">
    <property type="entry name" value="Zn2Cys6_DnaBD"/>
</dbReference>
<dbReference type="CDD" id="cd00067">
    <property type="entry name" value="GAL4"/>
    <property type="match status" value="1"/>
</dbReference>
<dbReference type="Gene3D" id="4.10.240.10">
    <property type="entry name" value="Zn(2)-C6 fungal-type DNA-binding domain"/>
    <property type="match status" value="1"/>
</dbReference>
<dbReference type="PROSITE" id="PS00463">
    <property type="entry name" value="ZN2_CY6_FUNGAL_1"/>
    <property type="match status" value="1"/>
</dbReference>
<dbReference type="PROSITE" id="PS50048">
    <property type="entry name" value="ZN2_CY6_FUNGAL_2"/>
    <property type="match status" value="1"/>
</dbReference>
<proteinExistence type="predicted"/>
<evidence type="ECO:0000256" key="1">
    <source>
        <dbReference type="SAM" id="MobiDB-lite"/>
    </source>
</evidence>
<dbReference type="AlphaFoldDB" id="A0AAD7DIR8"/>
<dbReference type="InterPro" id="IPR036864">
    <property type="entry name" value="Zn2-C6_fun-type_DNA-bd_sf"/>
</dbReference>
<accession>A0AAD7DIR8</accession>
<feature type="domain" description="Zn(2)-C6 fungal-type" evidence="2">
    <location>
        <begin position="27"/>
        <end position="61"/>
    </location>
</feature>
<dbReference type="SMART" id="SM00066">
    <property type="entry name" value="GAL4"/>
    <property type="match status" value="1"/>
</dbReference>
<dbReference type="EMBL" id="JARKIE010000051">
    <property type="protein sequence ID" value="KAJ7692587.1"/>
    <property type="molecule type" value="Genomic_DNA"/>
</dbReference>
<feature type="compositionally biased region" description="Polar residues" evidence="1">
    <location>
        <begin position="208"/>
        <end position="217"/>
    </location>
</feature>
<evidence type="ECO:0000259" key="2">
    <source>
        <dbReference type="PROSITE" id="PS50048"/>
    </source>
</evidence>
<protein>
    <recommendedName>
        <fullName evidence="2">Zn(2)-C6 fungal-type domain-containing protein</fullName>
    </recommendedName>
</protein>
<name>A0AAD7DIR8_MYCRO</name>
<dbReference type="GO" id="GO:0008270">
    <property type="term" value="F:zinc ion binding"/>
    <property type="evidence" value="ECO:0007669"/>
    <property type="project" value="InterPro"/>
</dbReference>
<organism evidence="3 4">
    <name type="scientific">Mycena rosella</name>
    <name type="common">Pink bonnet</name>
    <name type="synonym">Agaricus rosellus</name>
    <dbReference type="NCBI Taxonomy" id="1033263"/>
    <lineage>
        <taxon>Eukaryota</taxon>
        <taxon>Fungi</taxon>
        <taxon>Dikarya</taxon>
        <taxon>Basidiomycota</taxon>
        <taxon>Agaricomycotina</taxon>
        <taxon>Agaricomycetes</taxon>
        <taxon>Agaricomycetidae</taxon>
        <taxon>Agaricales</taxon>
        <taxon>Marasmiineae</taxon>
        <taxon>Mycenaceae</taxon>
        <taxon>Mycena</taxon>
    </lineage>
</organism>
<sequence>MSIPDLPVHNPGYLSPFTVKARRTPMACSNCRTAKIKCNPPSEMSTAPCERCTSKALSCHYFPVHEQQDFSPRVNPKKGRDSPPALPYTPPPPFNSMPRYARQPLPDLSLTNPAHPNPAAPISNMGGTEPRYASPYIGQQHSSRDDRYGRHPSFAPSSSITPGYSGHADRVHQYPFDSAGPANALPPSQIAVYPSDYSQPQFFDPSFNGYTQGPTHP</sequence>
<dbReference type="Proteomes" id="UP001221757">
    <property type="component" value="Unassembled WGS sequence"/>
</dbReference>
<dbReference type="GO" id="GO:0000981">
    <property type="term" value="F:DNA-binding transcription factor activity, RNA polymerase II-specific"/>
    <property type="evidence" value="ECO:0007669"/>
    <property type="project" value="InterPro"/>
</dbReference>